<dbReference type="Proteomes" id="UP001597201">
    <property type="component" value="Unassembled WGS sequence"/>
</dbReference>
<evidence type="ECO:0000313" key="1">
    <source>
        <dbReference type="EMBL" id="MFD1315251.1"/>
    </source>
</evidence>
<organism evidence="1 2">
    <name type="scientific">Namhaeicola litoreus</name>
    <dbReference type="NCBI Taxonomy" id="1052145"/>
    <lineage>
        <taxon>Bacteria</taxon>
        <taxon>Pseudomonadati</taxon>
        <taxon>Bacteroidota</taxon>
        <taxon>Flavobacteriia</taxon>
        <taxon>Flavobacteriales</taxon>
        <taxon>Flavobacteriaceae</taxon>
        <taxon>Namhaeicola</taxon>
    </lineage>
</organism>
<sequence>MLKYIDEVSPHQILWLFKHIPLLERSLLYPEYTLQLLIEDLERMAWFKGYLDICMLFNDIDLNKNNLHLFIQDLTFLYNLLAPEVAVSPKQVKRCSSFAHFCFL</sequence>
<dbReference type="RefSeq" id="WP_377177219.1">
    <property type="nucleotide sequence ID" value="NZ_JBHTMY010000002.1"/>
</dbReference>
<accession>A0ABW3Y281</accession>
<comment type="caution">
    <text evidence="1">The sequence shown here is derived from an EMBL/GenBank/DDBJ whole genome shotgun (WGS) entry which is preliminary data.</text>
</comment>
<gene>
    <name evidence="1" type="ORF">ACFQ39_06445</name>
</gene>
<proteinExistence type="predicted"/>
<reference evidence="2" key="1">
    <citation type="journal article" date="2019" name="Int. J. Syst. Evol. Microbiol.">
        <title>The Global Catalogue of Microorganisms (GCM) 10K type strain sequencing project: providing services to taxonomists for standard genome sequencing and annotation.</title>
        <authorList>
            <consortium name="The Broad Institute Genomics Platform"/>
            <consortium name="The Broad Institute Genome Sequencing Center for Infectious Disease"/>
            <person name="Wu L."/>
            <person name="Ma J."/>
        </authorList>
    </citation>
    <scope>NUCLEOTIDE SEQUENCE [LARGE SCALE GENOMIC DNA]</scope>
    <source>
        <strain evidence="2">CCUG 61485</strain>
    </source>
</reference>
<keyword evidence="2" id="KW-1185">Reference proteome</keyword>
<dbReference type="EMBL" id="JBHTMY010000002">
    <property type="protein sequence ID" value="MFD1315251.1"/>
    <property type="molecule type" value="Genomic_DNA"/>
</dbReference>
<name>A0ABW3Y281_9FLAO</name>
<evidence type="ECO:0000313" key="2">
    <source>
        <dbReference type="Proteomes" id="UP001597201"/>
    </source>
</evidence>
<protein>
    <submittedName>
        <fullName evidence="1">Uncharacterized protein</fullName>
    </submittedName>
</protein>